<gene>
    <name evidence="1" type="ORF">Pfra01_001117200</name>
</gene>
<accession>A0A9W6XHD7</accession>
<dbReference type="Proteomes" id="UP001165121">
    <property type="component" value="Unassembled WGS sequence"/>
</dbReference>
<comment type="caution">
    <text evidence="1">The sequence shown here is derived from an EMBL/GenBank/DDBJ whole genome shotgun (WGS) entry which is preliminary data.</text>
</comment>
<name>A0A9W6XHD7_9STRA</name>
<sequence>MVSRGVASVVGARRGYDLSSMVSNVVKVLHVFYSNTATVEKARDFLELFEAHTEYLPDQSQLLVFRQKIKGRPADGGGATRRLGRLRL</sequence>
<protein>
    <submittedName>
        <fullName evidence="1">Unnamed protein product</fullName>
    </submittedName>
</protein>
<evidence type="ECO:0000313" key="2">
    <source>
        <dbReference type="Proteomes" id="UP001165121"/>
    </source>
</evidence>
<evidence type="ECO:0000313" key="1">
    <source>
        <dbReference type="EMBL" id="GMF38572.1"/>
    </source>
</evidence>
<organism evidence="1 2">
    <name type="scientific">Phytophthora fragariaefolia</name>
    <dbReference type="NCBI Taxonomy" id="1490495"/>
    <lineage>
        <taxon>Eukaryota</taxon>
        <taxon>Sar</taxon>
        <taxon>Stramenopiles</taxon>
        <taxon>Oomycota</taxon>
        <taxon>Peronosporomycetes</taxon>
        <taxon>Peronosporales</taxon>
        <taxon>Peronosporaceae</taxon>
        <taxon>Phytophthora</taxon>
    </lineage>
</organism>
<dbReference type="OrthoDB" id="93247at2759"/>
<proteinExistence type="predicted"/>
<reference evidence="1" key="1">
    <citation type="submission" date="2023-04" db="EMBL/GenBank/DDBJ databases">
        <title>Phytophthora fragariaefolia NBRC 109709.</title>
        <authorList>
            <person name="Ichikawa N."/>
            <person name="Sato H."/>
            <person name="Tonouchi N."/>
        </authorList>
    </citation>
    <scope>NUCLEOTIDE SEQUENCE</scope>
    <source>
        <strain evidence="1">NBRC 109709</strain>
    </source>
</reference>
<dbReference type="AlphaFoldDB" id="A0A9W6XHD7"/>
<keyword evidence="2" id="KW-1185">Reference proteome</keyword>
<dbReference type="EMBL" id="BSXT01001095">
    <property type="protein sequence ID" value="GMF38572.1"/>
    <property type="molecule type" value="Genomic_DNA"/>
</dbReference>